<organism evidence="11 12">
    <name type="scientific">Paspalum notatum var. saurae</name>
    <dbReference type="NCBI Taxonomy" id="547442"/>
    <lineage>
        <taxon>Eukaryota</taxon>
        <taxon>Viridiplantae</taxon>
        <taxon>Streptophyta</taxon>
        <taxon>Embryophyta</taxon>
        <taxon>Tracheophyta</taxon>
        <taxon>Spermatophyta</taxon>
        <taxon>Magnoliopsida</taxon>
        <taxon>Liliopsida</taxon>
        <taxon>Poales</taxon>
        <taxon>Poaceae</taxon>
        <taxon>PACMAD clade</taxon>
        <taxon>Panicoideae</taxon>
        <taxon>Andropogonodae</taxon>
        <taxon>Paspaleae</taxon>
        <taxon>Paspalinae</taxon>
        <taxon>Paspalum</taxon>
    </lineage>
</organism>
<feature type="transmembrane region" description="Helical" evidence="9">
    <location>
        <begin position="316"/>
        <end position="337"/>
    </location>
</feature>
<feature type="compositionally biased region" description="Basic and acidic residues" evidence="8">
    <location>
        <begin position="24"/>
        <end position="34"/>
    </location>
</feature>
<comment type="similarity">
    <text evidence="7">Belongs to the amino acid/polyamine transporter 2 family. Amino acid/auxin permease (AAAP) (TC 2.A.18.5) subfamily.</text>
</comment>
<feature type="compositionally biased region" description="Basic and acidic residues" evidence="8">
    <location>
        <begin position="132"/>
        <end position="144"/>
    </location>
</feature>
<keyword evidence="3 9" id="KW-0812">Transmembrane</keyword>
<evidence type="ECO:0000256" key="9">
    <source>
        <dbReference type="SAM" id="Phobius"/>
    </source>
</evidence>
<evidence type="ECO:0000313" key="12">
    <source>
        <dbReference type="Proteomes" id="UP001341281"/>
    </source>
</evidence>
<evidence type="ECO:0000256" key="8">
    <source>
        <dbReference type="SAM" id="MobiDB-lite"/>
    </source>
</evidence>
<feature type="transmembrane region" description="Helical" evidence="9">
    <location>
        <begin position="391"/>
        <end position="414"/>
    </location>
</feature>
<feature type="domain" description="Amino acid transporter transmembrane" evidence="10">
    <location>
        <begin position="179"/>
        <end position="431"/>
    </location>
</feature>
<evidence type="ECO:0000256" key="1">
    <source>
        <dbReference type="ARBA" id="ARBA00004141"/>
    </source>
</evidence>
<keyword evidence="12" id="KW-1185">Reference proteome</keyword>
<feature type="compositionally biased region" description="Low complexity" evidence="8">
    <location>
        <begin position="596"/>
        <end position="608"/>
    </location>
</feature>
<feature type="transmembrane region" description="Helical" evidence="9">
    <location>
        <begin position="210"/>
        <end position="230"/>
    </location>
</feature>
<comment type="subcellular location">
    <subcellularLocation>
        <location evidence="1">Membrane</location>
        <topology evidence="1">Multi-pass membrane protein</topology>
    </subcellularLocation>
</comment>
<evidence type="ECO:0000256" key="7">
    <source>
        <dbReference type="ARBA" id="ARBA00049662"/>
    </source>
</evidence>
<keyword evidence="5 9" id="KW-1133">Transmembrane helix</keyword>
<feature type="compositionally biased region" description="Acidic residues" evidence="8">
    <location>
        <begin position="13"/>
        <end position="22"/>
    </location>
</feature>
<keyword evidence="4" id="KW-0029">Amino-acid transport</keyword>
<evidence type="ECO:0000313" key="11">
    <source>
        <dbReference type="EMBL" id="WVZ84099.1"/>
    </source>
</evidence>
<evidence type="ECO:0000256" key="3">
    <source>
        <dbReference type="ARBA" id="ARBA00022692"/>
    </source>
</evidence>
<dbReference type="PANTHER" id="PTHR22950">
    <property type="entry name" value="AMINO ACID TRANSPORTER"/>
    <property type="match status" value="1"/>
</dbReference>
<feature type="region of interest" description="Disordered" evidence="8">
    <location>
        <begin position="666"/>
        <end position="692"/>
    </location>
</feature>
<evidence type="ECO:0000256" key="2">
    <source>
        <dbReference type="ARBA" id="ARBA00022448"/>
    </source>
</evidence>
<name>A0AAQ3U4I3_PASNO</name>
<dbReference type="AlphaFoldDB" id="A0AAQ3U4I3"/>
<dbReference type="GO" id="GO:0005774">
    <property type="term" value="C:vacuolar membrane"/>
    <property type="evidence" value="ECO:0007669"/>
    <property type="project" value="TreeGrafter"/>
</dbReference>
<dbReference type="EMBL" id="CP144751">
    <property type="protein sequence ID" value="WVZ84099.1"/>
    <property type="molecule type" value="Genomic_DNA"/>
</dbReference>
<feature type="transmembrane region" description="Helical" evidence="9">
    <location>
        <begin position="250"/>
        <end position="269"/>
    </location>
</feature>
<evidence type="ECO:0000256" key="4">
    <source>
        <dbReference type="ARBA" id="ARBA00022970"/>
    </source>
</evidence>
<dbReference type="FunFam" id="1.20.1740.10:FF:000047">
    <property type="entry name" value="Amino acid transporter AVT1A"/>
    <property type="match status" value="1"/>
</dbReference>
<proteinExistence type="inferred from homology"/>
<keyword evidence="6 9" id="KW-0472">Membrane</keyword>
<feature type="transmembrane region" description="Helical" evidence="9">
    <location>
        <begin position="357"/>
        <end position="379"/>
    </location>
</feature>
<evidence type="ECO:0000256" key="6">
    <source>
        <dbReference type="ARBA" id="ARBA00023136"/>
    </source>
</evidence>
<feature type="compositionally biased region" description="Polar residues" evidence="8">
    <location>
        <begin position="60"/>
        <end position="70"/>
    </location>
</feature>
<evidence type="ECO:0000256" key="5">
    <source>
        <dbReference type="ARBA" id="ARBA00022989"/>
    </source>
</evidence>
<feature type="transmembrane region" description="Helical" evidence="9">
    <location>
        <begin position="508"/>
        <end position="530"/>
    </location>
</feature>
<dbReference type="InterPro" id="IPR013057">
    <property type="entry name" value="AA_transpt_TM"/>
</dbReference>
<keyword evidence="2" id="KW-0813">Transport</keyword>
<reference evidence="11 12" key="1">
    <citation type="submission" date="2024-02" db="EMBL/GenBank/DDBJ databases">
        <title>High-quality chromosome-scale genome assembly of Pensacola bahiagrass (Paspalum notatum Flugge var. saurae).</title>
        <authorList>
            <person name="Vega J.M."/>
            <person name="Podio M."/>
            <person name="Orjuela J."/>
            <person name="Siena L.A."/>
            <person name="Pessino S.C."/>
            <person name="Combes M.C."/>
            <person name="Mariac C."/>
            <person name="Albertini E."/>
            <person name="Pupilli F."/>
            <person name="Ortiz J.P.A."/>
            <person name="Leblanc O."/>
        </authorList>
    </citation>
    <scope>NUCLEOTIDE SEQUENCE [LARGE SCALE GENOMIC DNA]</scope>
    <source>
        <strain evidence="11">R1</strain>
        <tissue evidence="11">Leaf</tissue>
    </source>
</reference>
<feature type="transmembrane region" description="Helical" evidence="9">
    <location>
        <begin position="454"/>
        <end position="477"/>
    </location>
</feature>
<feature type="region of interest" description="Disordered" evidence="8">
    <location>
        <begin position="556"/>
        <end position="620"/>
    </location>
</feature>
<feature type="transmembrane region" description="Helical" evidence="9">
    <location>
        <begin position="281"/>
        <end position="304"/>
    </location>
</feature>
<evidence type="ECO:0000259" key="10">
    <source>
        <dbReference type="Pfam" id="PF01490"/>
    </source>
</evidence>
<gene>
    <name evidence="11" type="ORF">U9M48_031163</name>
</gene>
<feature type="region of interest" description="Disordered" evidence="8">
    <location>
        <begin position="126"/>
        <end position="164"/>
    </location>
</feature>
<sequence>MKSSVSERSFLIESDEEEDAAAVEDGKRRGHGGEESGDDDGGSDSSSPCDSPRVVAARCSQPSSYTQQWPQSYRQSIDMYSSVHSPNLSFLGTPSLSRLSNSFLTNSFRGKPPEIISSFIKPLLPTSTSPASDDHQQQDDDVRKSSHYLPPSRKASSLQRIPEDHKPMVGGHEVGPYRQCSYTQGVMNGVNVLCGVGILSTPYAVKQGGWLGLVILAVLGGLAWYTGILLRRCLDSKEGLETYPDIGHAAFGTAGRIIISACCIEYLILESDNLSKLFPNAHLTVGSLTLDSHVLFAILTALIVMPTTWLRDLSCLSFISAGGVIASIVIVSCLFWVGLVDHVGTVKSEGTALNLPGIPIAIGLYGYCYSGHGVFPNIYSSLKKRNQFPAVLFTCIALSTVLFAGAAVMGYIMFGESTESQFTLNLPPNLLASKIAVWTTELLPPDRQTYPNIVMLRSALVVSSLIVALSVPFFGLVMSLVGSFLTMFVAYILPCACFLAILRSKVTWYQVVLCVFIIVVGLCCAAVGTYSSLSEIIQQEPGETLAASLSCARQLPATAPQRRVRRRDPAPHPYSLHPRPGRIRNPINLVSAMSGVPSTTSSPPATSSSPPPSPAASAVLPSSTAPLIASTSTAPALTLETVAHAVTDHARSVAAMHAFLAANGMPSGQAPPPASTTPLLPPPPPSAPLRLPAPPLSAPVPIHLLSMPSSPSPILSYVLSSTQPPPLFTMSTSPTPSAPPHAVTNRVFFGGVDGPLFYSAPPTAAPTFSAAAGPTSGLAPPRFYKLEFTTYDGAKDPLYWLNHCEQFFRGQRTLASDRTWLASYHLRGAAQAWYYALEQKEGMPSWERFRELCTLRFRPTVRGTRLSELARLPFTLTVHDYAGLSDPQKVELFVGGLPDRIRIDVKLRKPRDL</sequence>
<dbReference type="PANTHER" id="PTHR22950:SF692">
    <property type="entry name" value="TRANSMEMBRANE AMINO ACID TRANSPORTER FAMILY PROTEIN"/>
    <property type="match status" value="1"/>
</dbReference>
<feature type="region of interest" description="Disordered" evidence="8">
    <location>
        <begin position="1"/>
        <end position="70"/>
    </location>
</feature>
<feature type="transmembrane region" description="Helical" evidence="9">
    <location>
        <begin position="484"/>
        <end position="502"/>
    </location>
</feature>
<dbReference type="GO" id="GO:0015179">
    <property type="term" value="F:L-amino acid transmembrane transporter activity"/>
    <property type="evidence" value="ECO:0007669"/>
    <property type="project" value="TreeGrafter"/>
</dbReference>
<accession>A0AAQ3U4I3</accession>
<feature type="compositionally biased region" description="Pro residues" evidence="8">
    <location>
        <begin position="669"/>
        <end position="692"/>
    </location>
</feature>
<dbReference type="Pfam" id="PF01490">
    <property type="entry name" value="Aa_trans"/>
    <property type="match status" value="2"/>
</dbReference>
<protein>
    <recommendedName>
        <fullName evidence="10">Amino acid transporter transmembrane domain-containing protein</fullName>
    </recommendedName>
</protein>
<dbReference type="Proteomes" id="UP001341281">
    <property type="component" value="Chromosome 07"/>
</dbReference>
<feature type="domain" description="Amino acid transporter transmembrane" evidence="10">
    <location>
        <begin position="453"/>
        <end position="532"/>
    </location>
</feature>